<protein>
    <submittedName>
        <fullName evidence="2">RrF2 family transcriptional regulator</fullName>
    </submittedName>
</protein>
<evidence type="ECO:0000313" key="3">
    <source>
        <dbReference type="Proteomes" id="UP001595615"/>
    </source>
</evidence>
<dbReference type="InterPro" id="IPR030489">
    <property type="entry name" value="TR_Rrf2-type_CS"/>
</dbReference>
<dbReference type="InterPro" id="IPR000944">
    <property type="entry name" value="Tscrpt_reg_Rrf2"/>
</dbReference>
<dbReference type="Proteomes" id="UP001595615">
    <property type="component" value="Unassembled WGS sequence"/>
</dbReference>
<dbReference type="NCBIfam" id="TIGR00738">
    <property type="entry name" value="rrf2_super"/>
    <property type="match status" value="1"/>
</dbReference>
<organism evidence="2 3">
    <name type="scientific">Sphingoaurantiacus capsulatus</name>
    <dbReference type="NCBI Taxonomy" id="1771310"/>
    <lineage>
        <taxon>Bacteria</taxon>
        <taxon>Pseudomonadati</taxon>
        <taxon>Pseudomonadota</taxon>
        <taxon>Alphaproteobacteria</taxon>
        <taxon>Sphingomonadales</taxon>
        <taxon>Sphingosinicellaceae</taxon>
        <taxon>Sphingoaurantiacus</taxon>
    </lineage>
</organism>
<dbReference type="PROSITE" id="PS51197">
    <property type="entry name" value="HTH_RRF2_2"/>
    <property type="match status" value="1"/>
</dbReference>
<dbReference type="PROSITE" id="PS01332">
    <property type="entry name" value="HTH_RRF2_1"/>
    <property type="match status" value="1"/>
</dbReference>
<gene>
    <name evidence="2" type="ORF">ACFOMD_04820</name>
</gene>
<dbReference type="EMBL" id="JBHRXV010000003">
    <property type="protein sequence ID" value="MFC3711880.1"/>
    <property type="molecule type" value="Genomic_DNA"/>
</dbReference>
<dbReference type="InterPro" id="IPR036388">
    <property type="entry name" value="WH-like_DNA-bd_sf"/>
</dbReference>
<keyword evidence="3" id="KW-1185">Reference proteome</keyword>
<dbReference type="Gene3D" id="1.10.10.10">
    <property type="entry name" value="Winged helix-like DNA-binding domain superfamily/Winged helix DNA-binding domain"/>
    <property type="match status" value="1"/>
</dbReference>
<keyword evidence="1" id="KW-0238">DNA-binding</keyword>
<dbReference type="RefSeq" id="WP_380857657.1">
    <property type="nucleotide sequence ID" value="NZ_JBHRXV010000003.1"/>
</dbReference>
<accession>A0ABV7X6V6</accession>
<evidence type="ECO:0000256" key="1">
    <source>
        <dbReference type="ARBA" id="ARBA00023125"/>
    </source>
</evidence>
<dbReference type="PANTHER" id="PTHR33221:SF5">
    <property type="entry name" value="HTH-TYPE TRANSCRIPTIONAL REGULATOR ISCR"/>
    <property type="match status" value="1"/>
</dbReference>
<dbReference type="PANTHER" id="PTHR33221">
    <property type="entry name" value="WINGED HELIX-TURN-HELIX TRANSCRIPTIONAL REGULATOR, RRF2 FAMILY"/>
    <property type="match status" value="1"/>
</dbReference>
<dbReference type="Pfam" id="PF02082">
    <property type="entry name" value="Rrf2"/>
    <property type="match status" value="1"/>
</dbReference>
<comment type="caution">
    <text evidence="2">The sequence shown here is derived from an EMBL/GenBank/DDBJ whole genome shotgun (WGS) entry which is preliminary data.</text>
</comment>
<proteinExistence type="predicted"/>
<dbReference type="SUPFAM" id="SSF46785">
    <property type="entry name" value="Winged helix' DNA-binding domain"/>
    <property type="match status" value="1"/>
</dbReference>
<name>A0ABV7X6V6_9SPHN</name>
<evidence type="ECO:0000313" key="2">
    <source>
        <dbReference type="EMBL" id="MFC3711880.1"/>
    </source>
</evidence>
<sequence>MLSQRTRYALRSLIMLAGGSADAPQQIATISATERVPRKFLELILLDLKRAGIVESTRGRSGGYRLARAAKDISFGEVIRLLDGPLALVPCASLTAYAPCGDCQDEVTCAIRRAALVVREESARVLDGFSLADAVRREANAIAAL</sequence>
<reference evidence="3" key="1">
    <citation type="journal article" date="2019" name="Int. J. Syst. Evol. Microbiol.">
        <title>The Global Catalogue of Microorganisms (GCM) 10K type strain sequencing project: providing services to taxonomists for standard genome sequencing and annotation.</title>
        <authorList>
            <consortium name="The Broad Institute Genomics Platform"/>
            <consortium name="The Broad Institute Genome Sequencing Center for Infectious Disease"/>
            <person name="Wu L."/>
            <person name="Ma J."/>
        </authorList>
    </citation>
    <scope>NUCLEOTIDE SEQUENCE [LARGE SCALE GENOMIC DNA]</scope>
    <source>
        <strain evidence="3">KCTC 42644</strain>
    </source>
</reference>
<dbReference type="InterPro" id="IPR036390">
    <property type="entry name" value="WH_DNA-bd_sf"/>
</dbReference>